<evidence type="ECO:0000313" key="2">
    <source>
        <dbReference type="Proteomes" id="UP000004069"/>
    </source>
</evidence>
<evidence type="ECO:0000313" key="1">
    <source>
        <dbReference type="EMBL" id="EFG55345.1"/>
    </source>
</evidence>
<dbReference type="AlphaFoldDB" id="D4YU25"/>
<name>D4YU25_9LACO</name>
<gene>
    <name evidence="1" type="ORF">HMPREF0493_1036</name>
</gene>
<proteinExistence type="predicted"/>
<dbReference type="OrthoDB" id="2328595at2"/>
<accession>D4YU25</accession>
<dbReference type="Proteomes" id="UP000004069">
    <property type="component" value="Unassembled WGS sequence"/>
</dbReference>
<protein>
    <submittedName>
        <fullName evidence="1">Uncharacterized protein</fullName>
    </submittedName>
</protein>
<organism evidence="1 2">
    <name type="scientific">Lactobacillus amylolyticus DSM 11664</name>
    <dbReference type="NCBI Taxonomy" id="585524"/>
    <lineage>
        <taxon>Bacteria</taxon>
        <taxon>Bacillati</taxon>
        <taxon>Bacillota</taxon>
        <taxon>Bacilli</taxon>
        <taxon>Lactobacillales</taxon>
        <taxon>Lactobacillaceae</taxon>
        <taxon>Lactobacillus</taxon>
    </lineage>
</organism>
<dbReference type="EMBL" id="ADNY01000038">
    <property type="protein sequence ID" value="EFG55345.1"/>
    <property type="molecule type" value="Genomic_DNA"/>
</dbReference>
<dbReference type="RefSeq" id="WP_006352187.1">
    <property type="nucleotide sequence ID" value="NZ_ADNY01000038.1"/>
</dbReference>
<sequence length="66" mass="7615">MVKPSFKRPAWLDLIIKVNPDYLPTYHGKISAKKVDNAYVREIVELDLSGKFHYQVLSGGVLQLKW</sequence>
<comment type="caution">
    <text evidence="1">The sequence shown here is derived from an EMBL/GenBank/DDBJ whole genome shotgun (WGS) entry which is preliminary data.</text>
</comment>
<keyword evidence="2" id="KW-1185">Reference proteome</keyword>
<reference evidence="1 2" key="1">
    <citation type="submission" date="2010-04" db="EMBL/GenBank/DDBJ databases">
        <authorList>
            <person name="Muzny D."/>
            <person name="Qin X."/>
            <person name="Deng J."/>
            <person name="Jiang H."/>
            <person name="Liu Y."/>
            <person name="Qu J."/>
            <person name="Song X.-Z."/>
            <person name="Zhang L."/>
            <person name="Thornton R."/>
            <person name="Coyle M."/>
            <person name="Francisco L."/>
            <person name="Jackson L."/>
            <person name="Javaid M."/>
            <person name="Korchina V."/>
            <person name="Kovar C."/>
            <person name="Mata R."/>
            <person name="Mathew T."/>
            <person name="Ngo R."/>
            <person name="Nguyen L."/>
            <person name="Nguyen N."/>
            <person name="Okwuonu G."/>
            <person name="Ongeri F."/>
            <person name="Pham C."/>
            <person name="Simmons D."/>
            <person name="Wilczek-Boney K."/>
            <person name="Hale W."/>
            <person name="Jakkamsetti A."/>
            <person name="Pham P."/>
            <person name="Ruth R."/>
            <person name="San Lucas F."/>
            <person name="Warren J."/>
            <person name="Zhang J."/>
            <person name="Zhao Z."/>
            <person name="Zhou C."/>
            <person name="Zhu D."/>
            <person name="Lee S."/>
            <person name="Bess C."/>
            <person name="Blankenburg K."/>
            <person name="Forbes L."/>
            <person name="Fu Q."/>
            <person name="Gubbala S."/>
            <person name="Hirani K."/>
            <person name="Jayaseelan J.C."/>
            <person name="Lara F."/>
            <person name="Munidasa M."/>
            <person name="Palculict T."/>
            <person name="Patil S."/>
            <person name="Pu L.-L."/>
            <person name="Saada N."/>
            <person name="Tang L."/>
            <person name="Weissenberger G."/>
            <person name="Zhu Y."/>
            <person name="Hemphill L."/>
            <person name="Shang Y."/>
            <person name="Youmans B."/>
            <person name="Ayvaz T."/>
            <person name="Ross M."/>
            <person name="Santibanez J."/>
            <person name="Aqrawi P."/>
            <person name="Gross S."/>
            <person name="Joshi V."/>
            <person name="Fowler G."/>
            <person name="Nazareth L."/>
            <person name="Reid J."/>
            <person name="Worley K."/>
            <person name="Petrosino J."/>
            <person name="Highlander S."/>
            <person name="Gibbs R."/>
        </authorList>
    </citation>
    <scope>NUCLEOTIDE SEQUENCE [LARGE SCALE GENOMIC DNA]</scope>
    <source>
        <strain evidence="1 2">DSM 11664</strain>
    </source>
</reference>